<dbReference type="GO" id="GO:0046872">
    <property type="term" value="F:metal ion binding"/>
    <property type="evidence" value="ECO:0007669"/>
    <property type="project" value="UniProtKB-KW"/>
</dbReference>
<evidence type="ECO:0000256" key="12">
    <source>
        <dbReference type="SAM" id="SignalP"/>
    </source>
</evidence>
<comment type="function">
    <text evidence="1">Responsible for the formation of the pyrimidine heterocycle in the thiamine biosynthesis pathway. Catalyzes the formation of hydroxymethylpyrimidine phosphate (HMP-P) from histidine and pyridoxal phosphate (PLP). The protein uses PLP and the active site histidine to form HMP-P, generating an inactive enzyme. The enzyme can only undergo a single turnover, which suggests it is a suicide enzyme.</text>
</comment>
<comment type="catalytic activity">
    <reaction evidence="11">
        <text>N(6)-(pyridoxal phosphate)-L-lysyl-[4-amino-5-hydroxymethyl-2-methylpyrimidine phosphate synthase] + L-histidyl-[4-amino-5-hydroxymethyl-2-methylpyrimidine phosphate synthase] + 2 Fe(3+) + 4 H2O = L-lysyl-[4-amino-5-hydroxymethyl-2-methylpyrimidine phosphate synthase] + (2S)-2-amino-5-hydroxy-4-oxopentanoyl-[4-amino-5-hydroxymethyl-2-methylpyrimidine phosphate synthase] + 4-amino-2-methyl-5-(phosphooxymethyl)pyrimidine + 3-oxopropanoate + 2 Fe(2+) + 2 H(+)</text>
        <dbReference type="Rhea" id="RHEA:65756"/>
        <dbReference type="Rhea" id="RHEA-COMP:16892"/>
        <dbReference type="Rhea" id="RHEA-COMP:16893"/>
        <dbReference type="Rhea" id="RHEA-COMP:16894"/>
        <dbReference type="Rhea" id="RHEA-COMP:16895"/>
        <dbReference type="ChEBI" id="CHEBI:15377"/>
        <dbReference type="ChEBI" id="CHEBI:15378"/>
        <dbReference type="ChEBI" id="CHEBI:29033"/>
        <dbReference type="ChEBI" id="CHEBI:29034"/>
        <dbReference type="ChEBI" id="CHEBI:29969"/>
        <dbReference type="ChEBI" id="CHEBI:29979"/>
        <dbReference type="ChEBI" id="CHEBI:33190"/>
        <dbReference type="ChEBI" id="CHEBI:58354"/>
        <dbReference type="ChEBI" id="CHEBI:143915"/>
        <dbReference type="ChEBI" id="CHEBI:157692"/>
    </reaction>
    <physiologicalReaction direction="left-to-right" evidence="11">
        <dbReference type="Rhea" id="RHEA:65757"/>
    </physiologicalReaction>
</comment>
<protein>
    <recommendedName>
        <fullName evidence="10">Thiamine pyrimidine synthase</fullName>
    </recommendedName>
</protein>
<dbReference type="GO" id="GO:0009228">
    <property type="term" value="P:thiamine biosynthetic process"/>
    <property type="evidence" value="ECO:0007669"/>
    <property type="project" value="UniProtKB-KW"/>
</dbReference>
<keyword evidence="15" id="KW-1185">Reference proteome</keyword>
<keyword evidence="12" id="KW-0732">Signal</keyword>
<comment type="pathway">
    <text evidence="2">Cofactor biosynthesis; thiamine diphosphate biosynthesis.</text>
</comment>
<accession>A0A8J4M403</accession>
<dbReference type="InterPro" id="IPR027939">
    <property type="entry name" value="NMT1/THI5"/>
</dbReference>
<proteinExistence type="inferred from homology"/>
<dbReference type="PROSITE" id="PS51257">
    <property type="entry name" value="PROKAR_LIPOPROTEIN"/>
    <property type="match status" value="1"/>
</dbReference>
<evidence type="ECO:0000256" key="5">
    <source>
        <dbReference type="ARBA" id="ARBA00022679"/>
    </source>
</evidence>
<evidence type="ECO:0000256" key="10">
    <source>
        <dbReference type="ARBA" id="ARBA00033171"/>
    </source>
</evidence>
<dbReference type="Pfam" id="PF09084">
    <property type="entry name" value="NMT1"/>
    <property type="match status" value="1"/>
</dbReference>
<evidence type="ECO:0000256" key="9">
    <source>
        <dbReference type="ARBA" id="ARBA00023004"/>
    </source>
</evidence>
<feature type="signal peptide" evidence="12">
    <location>
        <begin position="1"/>
        <end position="21"/>
    </location>
</feature>
<dbReference type="PANTHER" id="PTHR31528">
    <property type="entry name" value="4-AMINO-5-HYDROXYMETHYL-2-METHYLPYRIMIDINE PHOSPHATE SYNTHASE THI11-RELATED"/>
    <property type="match status" value="1"/>
</dbReference>
<dbReference type="InterPro" id="IPR015168">
    <property type="entry name" value="SsuA/THI5"/>
</dbReference>
<evidence type="ECO:0000259" key="13">
    <source>
        <dbReference type="Pfam" id="PF09084"/>
    </source>
</evidence>
<gene>
    <name evidence="14" type="ORF">XYCOK13_34510</name>
</gene>
<dbReference type="Proteomes" id="UP000677918">
    <property type="component" value="Unassembled WGS sequence"/>
</dbReference>
<evidence type="ECO:0000256" key="4">
    <source>
        <dbReference type="ARBA" id="ARBA00011738"/>
    </source>
</evidence>
<dbReference type="EMBL" id="BOVK01000052">
    <property type="protein sequence ID" value="GIQ70627.1"/>
    <property type="molecule type" value="Genomic_DNA"/>
</dbReference>
<comment type="similarity">
    <text evidence="3">Belongs to the NMT1/THI5 family.</text>
</comment>
<evidence type="ECO:0000256" key="6">
    <source>
        <dbReference type="ARBA" id="ARBA00022723"/>
    </source>
</evidence>
<evidence type="ECO:0000256" key="11">
    <source>
        <dbReference type="ARBA" id="ARBA00048179"/>
    </source>
</evidence>
<keyword evidence="7" id="KW-0663">Pyridoxal phosphate</keyword>
<comment type="subunit">
    <text evidence="4">Homodimer.</text>
</comment>
<name>A0A8J4M403_9BACL</name>
<keyword evidence="8" id="KW-0784">Thiamine biosynthesis</keyword>
<dbReference type="SUPFAM" id="SSF53850">
    <property type="entry name" value="Periplasmic binding protein-like II"/>
    <property type="match status" value="1"/>
</dbReference>
<evidence type="ECO:0000256" key="8">
    <source>
        <dbReference type="ARBA" id="ARBA00022977"/>
    </source>
</evidence>
<dbReference type="AlphaFoldDB" id="A0A8J4M403"/>
<sequence length="341" mass="37252">MKRSKKQMILVLLTAMALLLAACGGNPSGNGGAAEGASEVKEEEAPLRKVVLRLKWIHQAQFAGFYAAVEQGYYKEAGLDVEIRPGGADFPAVQMVASGSEDFGVTGADQILLGREKGVPVTALATIYRDTPFVLFALKESGVETLEDLVGKKVGIKLGGNEELTYRAMVESAGIDPSSIEEMPIKYDMSPLLSGQVQAWPGYVINEVLAVEELGHEVNTIVPGDYGINFYADTLFAKQELIENEPELVRSFVQASMKGWEFALDNPEEAAAYGLAYSNNLTLEHEVNMMNASIPMLQPENRPLGKMEANEWESLQASLLELGFLKEAQQVEHVFTNEFIE</sequence>
<evidence type="ECO:0000256" key="1">
    <source>
        <dbReference type="ARBA" id="ARBA00003469"/>
    </source>
</evidence>
<dbReference type="RefSeq" id="WP_213413441.1">
    <property type="nucleotide sequence ID" value="NZ_BOVK01000052.1"/>
</dbReference>
<evidence type="ECO:0000256" key="3">
    <source>
        <dbReference type="ARBA" id="ARBA00009406"/>
    </source>
</evidence>
<dbReference type="PANTHER" id="PTHR31528:SF1">
    <property type="entry name" value="4-AMINO-5-HYDROXYMETHYL-2-METHYLPYRIMIDINE PHOSPHATE SYNTHASE THI11-RELATED"/>
    <property type="match status" value="1"/>
</dbReference>
<reference evidence="14" key="1">
    <citation type="submission" date="2021-04" db="EMBL/GenBank/DDBJ databases">
        <title>Draft genome sequence of Xylanibacillus composti strain K13.</title>
        <authorList>
            <person name="Uke A."/>
            <person name="Chhe C."/>
            <person name="Baramee S."/>
            <person name="Kosugi A."/>
        </authorList>
    </citation>
    <scope>NUCLEOTIDE SEQUENCE</scope>
    <source>
        <strain evidence="14">K13</strain>
    </source>
</reference>
<evidence type="ECO:0000313" key="15">
    <source>
        <dbReference type="Proteomes" id="UP000677918"/>
    </source>
</evidence>
<dbReference type="GO" id="GO:0016740">
    <property type="term" value="F:transferase activity"/>
    <property type="evidence" value="ECO:0007669"/>
    <property type="project" value="UniProtKB-KW"/>
</dbReference>
<evidence type="ECO:0000256" key="2">
    <source>
        <dbReference type="ARBA" id="ARBA00004948"/>
    </source>
</evidence>
<keyword evidence="9" id="KW-0408">Iron</keyword>
<keyword evidence="5" id="KW-0808">Transferase</keyword>
<feature type="chain" id="PRO_5039205027" description="Thiamine pyrimidine synthase" evidence="12">
    <location>
        <begin position="22"/>
        <end position="341"/>
    </location>
</feature>
<keyword evidence="6" id="KW-0479">Metal-binding</keyword>
<feature type="domain" description="SsuA/THI5-like" evidence="13">
    <location>
        <begin position="60"/>
        <end position="270"/>
    </location>
</feature>
<evidence type="ECO:0000313" key="14">
    <source>
        <dbReference type="EMBL" id="GIQ70627.1"/>
    </source>
</evidence>
<evidence type="ECO:0000256" key="7">
    <source>
        <dbReference type="ARBA" id="ARBA00022898"/>
    </source>
</evidence>
<organism evidence="14 15">
    <name type="scientific">Xylanibacillus composti</name>
    <dbReference type="NCBI Taxonomy" id="1572762"/>
    <lineage>
        <taxon>Bacteria</taxon>
        <taxon>Bacillati</taxon>
        <taxon>Bacillota</taxon>
        <taxon>Bacilli</taxon>
        <taxon>Bacillales</taxon>
        <taxon>Paenibacillaceae</taxon>
        <taxon>Xylanibacillus</taxon>
    </lineage>
</organism>
<comment type="caution">
    <text evidence="14">The sequence shown here is derived from an EMBL/GenBank/DDBJ whole genome shotgun (WGS) entry which is preliminary data.</text>
</comment>
<dbReference type="Gene3D" id="3.40.190.10">
    <property type="entry name" value="Periplasmic binding protein-like II"/>
    <property type="match status" value="2"/>
</dbReference>